<accession>A0A368GLR2</accession>
<comment type="caution">
    <text evidence="2">The sequence shown here is derived from an EMBL/GenBank/DDBJ whole genome shotgun (WGS) entry which is preliminary data.</text>
</comment>
<evidence type="ECO:0000313" key="2">
    <source>
        <dbReference type="EMBL" id="RCN45326.1"/>
    </source>
</evidence>
<reference evidence="2 3" key="1">
    <citation type="submission" date="2014-10" db="EMBL/GenBank/DDBJ databases">
        <title>Draft genome of the hookworm Ancylostoma caninum.</title>
        <authorList>
            <person name="Mitreva M."/>
        </authorList>
    </citation>
    <scope>NUCLEOTIDE SEQUENCE [LARGE SCALE GENOMIC DNA]</scope>
    <source>
        <strain evidence="2 3">Baltimore</strain>
    </source>
</reference>
<keyword evidence="3" id="KW-1185">Reference proteome</keyword>
<proteinExistence type="predicted"/>
<evidence type="ECO:0000256" key="1">
    <source>
        <dbReference type="SAM" id="SignalP"/>
    </source>
</evidence>
<feature type="chain" id="PRO_5016942747" evidence="1">
    <location>
        <begin position="25"/>
        <end position="98"/>
    </location>
</feature>
<keyword evidence="1" id="KW-0732">Signal</keyword>
<gene>
    <name evidence="2" type="ORF">ANCCAN_08627</name>
</gene>
<evidence type="ECO:0000313" key="3">
    <source>
        <dbReference type="Proteomes" id="UP000252519"/>
    </source>
</evidence>
<dbReference type="OrthoDB" id="10533126at2759"/>
<sequence length="98" mass="10536">MEIRMRLLAICFLFGLLATRSAFAARSQLDFDGSVASESAPLIRSKRDWDDRWERPGWGGGGWGRPWGGGWGRPGWGGGGWGGGGFGRPYGGGMMGWG</sequence>
<organism evidence="2 3">
    <name type="scientific">Ancylostoma caninum</name>
    <name type="common">Dog hookworm</name>
    <dbReference type="NCBI Taxonomy" id="29170"/>
    <lineage>
        <taxon>Eukaryota</taxon>
        <taxon>Metazoa</taxon>
        <taxon>Ecdysozoa</taxon>
        <taxon>Nematoda</taxon>
        <taxon>Chromadorea</taxon>
        <taxon>Rhabditida</taxon>
        <taxon>Rhabditina</taxon>
        <taxon>Rhabditomorpha</taxon>
        <taxon>Strongyloidea</taxon>
        <taxon>Ancylostomatidae</taxon>
        <taxon>Ancylostomatinae</taxon>
        <taxon>Ancylostoma</taxon>
    </lineage>
</organism>
<dbReference type="Proteomes" id="UP000252519">
    <property type="component" value="Unassembled WGS sequence"/>
</dbReference>
<dbReference type="AlphaFoldDB" id="A0A368GLR2"/>
<protein>
    <submittedName>
        <fullName evidence="2">Uncharacterized protein</fullName>
    </submittedName>
</protein>
<dbReference type="EMBL" id="JOJR01000104">
    <property type="protein sequence ID" value="RCN45326.1"/>
    <property type="molecule type" value="Genomic_DNA"/>
</dbReference>
<name>A0A368GLR2_ANCCA</name>
<feature type="signal peptide" evidence="1">
    <location>
        <begin position="1"/>
        <end position="24"/>
    </location>
</feature>